<protein>
    <submittedName>
        <fullName evidence="2">Heterokaryon incompatibility protein-domain-containing protein</fullName>
    </submittedName>
</protein>
<dbReference type="PANTHER" id="PTHR10622:SF10">
    <property type="entry name" value="HET DOMAIN-CONTAINING PROTEIN"/>
    <property type="match status" value="1"/>
</dbReference>
<proteinExistence type="predicted"/>
<comment type="caution">
    <text evidence="2">The sequence shown here is derived from an EMBL/GenBank/DDBJ whole genome shotgun (WGS) entry which is preliminary data.</text>
</comment>
<evidence type="ECO:0000259" key="1">
    <source>
        <dbReference type="Pfam" id="PF06985"/>
    </source>
</evidence>
<name>A0AAV9GB30_9PEZI</name>
<reference evidence="2" key="1">
    <citation type="journal article" date="2023" name="Mol. Phylogenet. Evol.">
        <title>Genome-scale phylogeny and comparative genomics of the fungal order Sordariales.</title>
        <authorList>
            <person name="Hensen N."/>
            <person name="Bonometti L."/>
            <person name="Westerberg I."/>
            <person name="Brannstrom I.O."/>
            <person name="Guillou S."/>
            <person name="Cros-Aarteil S."/>
            <person name="Calhoun S."/>
            <person name="Haridas S."/>
            <person name="Kuo A."/>
            <person name="Mondo S."/>
            <person name="Pangilinan J."/>
            <person name="Riley R."/>
            <person name="LaButti K."/>
            <person name="Andreopoulos B."/>
            <person name="Lipzen A."/>
            <person name="Chen C."/>
            <person name="Yan M."/>
            <person name="Daum C."/>
            <person name="Ng V."/>
            <person name="Clum A."/>
            <person name="Steindorff A."/>
            <person name="Ohm R.A."/>
            <person name="Martin F."/>
            <person name="Silar P."/>
            <person name="Natvig D.O."/>
            <person name="Lalanne C."/>
            <person name="Gautier V."/>
            <person name="Ament-Velasquez S.L."/>
            <person name="Kruys A."/>
            <person name="Hutchinson M.I."/>
            <person name="Powell A.J."/>
            <person name="Barry K."/>
            <person name="Miller A.N."/>
            <person name="Grigoriev I.V."/>
            <person name="Debuchy R."/>
            <person name="Gladieux P."/>
            <person name="Hiltunen Thoren M."/>
            <person name="Johannesson H."/>
        </authorList>
    </citation>
    <scope>NUCLEOTIDE SEQUENCE</scope>
    <source>
        <strain evidence="2">PSN243</strain>
    </source>
</reference>
<dbReference type="AlphaFoldDB" id="A0AAV9GB30"/>
<dbReference type="InterPro" id="IPR036770">
    <property type="entry name" value="Ankyrin_rpt-contain_sf"/>
</dbReference>
<evidence type="ECO:0000313" key="2">
    <source>
        <dbReference type="EMBL" id="KAK4445323.1"/>
    </source>
</evidence>
<dbReference type="Pfam" id="PF06985">
    <property type="entry name" value="HET"/>
    <property type="match status" value="1"/>
</dbReference>
<feature type="domain" description="Heterokaryon incompatibility" evidence="1">
    <location>
        <begin position="21"/>
        <end position="157"/>
    </location>
</feature>
<dbReference type="PANTHER" id="PTHR10622">
    <property type="entry name" value="HET DOMAIN-CONTAINING PROTEIN"/>
    <property type="match status" value="1"/>
</dbReference>
<dbReference type="Gene3D" id="1.25.40.20">
    <property type="entry name" value="Ankyrin repeat-containing domain"/>
    <property type="match status" value="1"/>
</dbReference>
<gene>
    <name evidence="2" type="ORF">QBC34DRAFT_413332</name>
</gene>
<dbReference type="EMBL" id="MU865966">
    <property type="protein sequence ID" value="KAK4445323.1"/>
    <property type="molecule type" value="Genomic_DNA"/>
</dbReference>
<dbReference type="InterPro" id="IPR010730">
    <property type="entry name" value="HET"/>
</dbReference>
<sequence length="551" mass="62064">MRLLNTATHELECFEGGPPPYAILSHRWGKDEVLFRDLENGTARTKASYFKVERTCAIAAQMGIEYAWIDTCCINKSDSAELSEAINSMYHWYGESTICYVFLGDLPSTWRSSLTTTDDDEKRESTAWLLGQQALGPYDGNEFQQCEWFCRGWTLQELLAPQAVVFYNQVWEEVGTKLTLWEYITERTGIPGAILHGQGVQSATVAQRMSWAALRKTTRIEDQAYCLMGLFDVNMPLLYGERHNAFLRLQQEIIKISNDYSILASDGDNYTGSLLAPSPYFFRNMWSIQCSKESQKAITISSQGIHLSIRLDEGHEIPDQGLIVRGAWLPCTYGDPARNGQPLIIFLLEESGVYKRLHSVDLLKHIARVCRSKPQVFTDICGYQPGRVRLTQPVVLWQLTESGRIRALEALLEKGVGHSVRELMCRTAANLALARGQSDSMRVLLEKGWEGQARTNASAELLSRGLQYGNGPNVVAVVVQKGLSPDVRESVITSILRDTAEHGWRSTTEAALLALDRESARRVCIDLLEHDNRLGDRYKEGLKRVLRVLGY</sequence>
<reference evidence="2" key="2">
    <citation type="submission" date="2023-05" db="EMBL/GenBank/DDBJ databases">
        <authorList>
            <consortium name="Lawrence Berkeley National Laboratory"/>
            <person name="Steindorff A."/>
            <person name="Hensen N."/>
            <person name="Bonometti L."/>
            <person name="Westerberg I."/>
            <person name="Brannstrom I.O."/>
            <person name="Guillou S."/>
            <person name="Cros-Aarteil S."/>
            <person name="Calhoun S."/>
            <person name="Haridas S."/>
            <person name="Kuo A."/>
            <person name="Mondo S."/>
            <person name="Pangilinan J."/>
            <person name="Riley R."/>
            <person name="Labutti K."/>
            <person name="Andreopoulos B."/>
            <person name="Lipzen A."/>
            <person name="Chen C."/>
            <person name="Yanf M."/>
            <person name="Daum C."/>
            <person name="Ng V."/>
            <person name="Clum A."/>
            <person name="Ohm R."/>
            <person name="Martin F."/>
            <person name="Silar P."/>
            <person name="Natvig D."/>
            <person name="Lalanne C."/>
            <person name="Gautier V."/>
            <person name="Ament-Velasquez S.L."/>
            <person name="Kruys A."/>
            <person name="Hutchinson M.I."/>
            <person name="Powell A.J."/>
            <person name="Barry K."/>
            <person name="Miller A.N."/>
            <person name="Grigoriev I.V."/>
            <person name="Debuchy R."/>
            <person name="Gladieux P."/>
            <person name="Thoren M.H."/>
            <person name="Johannesson H."/>
        </authorList>
    </citation>
    <scope>NUCLEOTIDE SEQUENCE</scope>
    <source>
        <strain evidence="2">PSN243</strain>
    </source>
</reference>
<dbReference type="Proteomes" id="UP001321760">
    <property type="component" value="Unassembled WGS sequence"/>
</dbReference>
<dbReference type="SUPFAM" id="SSF48403">
    <property type="entry name" value="Ankyrin repeat"/>
    <property type="match status" value="1"/>
</dbReference>
<organism evidence="2 3">
    <name type="scientific">Podospora aff. communis PSN243</name>
    <dbReference type="NCBI Taxonomy" id="3040156"/>
    <lineage>
        <taxon>Eukaryota</taxon>
        <taxon>Fungi</taxon>
        <taxon>Dikarya</taxon>
        <taxon>Ascomycota</taxon>
        <taxon>Pezizomycotina</taxon>
        <taxon>Sordariomycetes</taxon>
        <taxon>Sordariomycetidae</taxon>
        <taxon>Sordariales</taxon>
        <taxon>Podosporaceae</taxon>
        <taxon>Podospora</taxon>
    </lineage>
</organism>
<evidence type="ECO:0000313" key="3">
    <source>
        <dbReference type="Proteomes" id="UP001321760"/>
    </source>
</evidence>
<keyword evidence="3" id="KW-1185">Reference proteome</keyword>
<accession>A0AAV9GB30</accession>